<dbReference type="RefSeq" id="XP_005792243.1">
    <property type="nucleotide sequence ID" value="XM_005792186.1"/>
</dbReference>
<sequence>MRAPAIAPLGCLLACAAHAAATPATARSSAHVVMRAGPKQPGKRRLETRGEISAARKAVGGRVLADGRVASILHARTRSALYGRVPLPPQPHAYRTGLSASDEATWLSVVDSHFTFAPLQPADEAAFVAALAAVGASRAQGLGLRNGLYRERQAAAEPRLDGAISHAISNGRGSISDGRECAWPCLPEVAAACGAPPLAVLRRMVSREGRLSPRLSAALVEAIIEAHDRWVDVKHSFGRGDSARVRGQVERYCTDSLRLIEANQY</sequence>
<reference evidence="3" key="1">
    <citation type="journal article" date="2013" name="Nature">
        <title>Pan genome of the phytoplankton Emiliania underpins its global distribution.</title>
        <authorList>
            <person name="Read B.A."/>
            <person name="Kegel J."/>
            <person name="Klute M.J."/>
            <person name="Kuo A."/>
            <person name="Lefebvre S.C."/>
            <person name="Maumus F."/>
            <person name="Mayer C."/>
            <person name="Miller J."/>
            <person name="Monier A."/>
            <person name="Salamov A."/>
            <person name="Young J."/>
            <person name="Aguilar M."/>
            <person name="Claverie J.M."/>
            <person name="Frickenhaus S."/>
            <person name="Gonzalez K."/>
            <person name="Herman E.K."/>
            <person name="Lin Y.C."/>
            <person name="Napier J."/>
            <person name="Ogata H."/>
            <person name="Sarno A.F."/>
            <person name="Shmutz J."/>
            <person name="Schroeder D."/>
            <person name="de Vargas C."/>
            <person name="Verret F."/>
            <person name="von Dassow P."/>
            <person name="Valentin K."/>
            <person name="Van de Peer Y."/>
            <person name="Wheeler G."/>
            <person name="Dacks J.B."/>
            <person name="Delwiche C.F."/>
            <person name="Dyhrman S.T."/>
            <person name="Glockner G."/>
            <person name="John U."/>
            <person name="Richards T."/>
            <person name="Worden A.Z."/>
            <person name="Zhang X."/>
            <person name="Grigoriev I.V."/>
            <person name="Allen A.E."/>
            <person name="Bidle K."/>
            <person name="Borodovsky M."/>
            <person name="Bowler C."/>
            <person name="Brownlee C."/>
            <person name="Cock J.M."/>
            <person name="Elias M."/>
            <person name="Gladyshev V.N."/>
            <person name="Groth M."/>
            <person name="Guda C."/>
            <person name="Hadaegh A."/>
            <person name="Iglesias-Rodriguez M.D."/>
            <person name="Jenkins J."/>
            <person name="Jones B.M."/>
            <person name="Lawson T."/>
            <person name="Leese F."/>
            <person name="Lindquist E."/>
            <person name="Lobanov A."/>
            <person name="Lomsadze A."/>
            <person name="Malik S.B."/>
            <person name="Marsh M.E."/>
            <person name="Mackinder L."/>
            <person name="Mock T."/>
            <person name="Mueller-Roeber B."/>
            <person name="Pagarete A."/>
            <person name="Parker M."/>
            <person name="Probert I."/>
            <person name="Quesneville H."/>
            <person name="Raines C."/>
            <person name="Rensing S.A."/>
            <person name="Riano-Pachon D.M."/>
            <person name="Richier S."/>
            <person name="Rokitta S."/>
            <person name="Shiraiwa Y."/>
            <person name="Soanes D.M."/>
            <person name="van der Giezen M."/>
            <person name="Wahlund T.M."/>
            <person name="Williams B."/>
            <person name="Wilson W."/>
            <person name="Wolfe G."/>
            <person name="Wurch L.L."/>
        </authorList>
    </citation>
    <scope>NUCLEOTIDE SEQUENCE</scope>
</reference>
<organism evidence="2 3">
    <name type="scientific">Emiliania huxleyi (strain CCMP1516)</name>
    <dbReference type="NCBI Taxonomy" id="280463"/>
    <lineage>
        <taxon>Eukaryota</taxon>
        <taxon>Haptista</taxon>
        <taxon>Haptophyta</taxon>
        <taxon>Prymnesiophyceae</taxon>
        <taxon>Isochrysidales</taxon>
        <taxon>Noelaerhabdaceae</taxon>
        <taxon>Emiliania</taxon>
    </lineage>
</organism>
<dbReference type="GeneID" id="17285085"/>
<keyword evidence="3" id="KW-1185">Reference proteome</keyword>
<feature type="chain" id="PRO_5044210987" evidence="1">
    <location>
        <begin position="22"/>
        <end position="265"/>
    </location>
</feature>
<dbReference type="HOGENOM" id="CLU_1075337_0_0_1"/>
<name>A0A0D3KVM9_EMIH1</name>
<dbReference type="KEGG" id="ehx:EMIHUDRAFT_108811"/>
<evidence type="ECO:0000313" key="2">
    <source>
        <dbReference type="EnsemblProtists" id="EOD39814"/>
    </source>
</evidence>
<dbReference type="EnsemblProtists" id="EOD39814">
    <property type="protein sequence ID" value="EOD39814"/>
    <property type="gene ID" value="EMIHUDRAFT_108811"/>
</dbReference>
<evidence type="ECO:0000256" key="1">
    <source>
        <dbReference type="SAM" id="SignalP"/>
    </source>
</evidence>
<dbReference type="Proteomes" id="UP000013827">
    <property type="component" value="Unassembled WGS sequence"/>
</dbReference>
<evidence type="ECO:0000313" key="3">
    <source>
        <dbReference type="Proteomes" id="UP000013827"/>
    </source>
</evidence>
<reference evidence="2" key="2">
    <citation type="submission" date="2024-10" db="UniProtKB">
        <authorList>
            <consortium name="EnsemblProtists"/>
        </authorList>
    </citation>
    <scope>IDENTIFICATION</scope>
</reference>
<feature type="signal peptide" evidence="1">
    <location>
        <begin position="1"/>
        <end position="21"/>
    </location>
</feature>
<dbReference type="AlphaFoldDB" id="A0A0D3KVM9"/>
<accession>A0A0D3KVM9</accession>
<proteinExistence type="predicted"/>
<keyword evidence="1" id="KW-0732">Signal</keyword>
<protein>
    <submittedName>
        <fullName evidence="2">Uncharacterized protein</fullName>
    </submittedName>
</protein>
<dbReference type="PaxDb" id="2903-EOD39814"/>